<accession>A0A1W6WXX1</accession>
<protein>
    <submittedName>
        <fullName evidence="1">Uncharacterized protein</fullName>
    </submittedName>
</protein>
<organism evidence="1 2">
    <name type="scientific">Bacillus thuringiensis</name>
    <dbReference type="NCBI Taxonomy" id="1428"/>
    <lineage>
        <taxon>Bacteria</taxon>
        <taxon>Bacillati</taxon>
        <taxon>Bacillota</taxon>
        <taxon>Bacilli</taxon>
        <taxon>Bacillales</taxon>
        <taxon>Bacillaceae</taxon>
        <taxon>Bacillus</taxon>
        <taxon>Bacillus cereus group</taxon>
    </lineage>
</organism>
<reference evidence="1 2" key="1">
    <citation type="submission" date="2017-04" db="EMBL/GenBank/DDBJ databases">
        <title>Complete Genome Sequence of Bacillus thuringiensis type Strain ATCC 10792.</title>
        <authorList>
            <person name="Oh D.-H."/>
            <person name="Park B.-J."/>
            <person name="Shuai W."/>
            <person name="Chelliah R."/>
        </authorList>
    </citation>
    <scope>NUCLEOTIDE SEQUENCE [LARGE SCALE GENOMIC DNA]</scope>
    <source>
        <strain evidence="1 2">ATCC 10792</strain>
        <plasmid evidence="1 2">poh1</plasmid>
    </source>
</reference>
<dbReference type="Proteomes" id="UP000194143">
    <property type="component" value="Plasmid poh1"/>
</dbReference>
<dbReference type="EMBL" id="CP021062">
    <property type="protein sequence ID" value="ARP61410.1"/>
    <property type="molecule type" value="Genomic_DNA"/>
</dbReference>
<evidence type="ECO:0000313" key="2">
    <source>
        <dbReference type="Proteomes" id="UP000194143"/>
    </source>
</evidence>
<sequence>MKLCIHQIKKRYKNPFLFYGGTREGLDVNRSGQGLFLPHAKGKQKEKMSVGYFLFCIAGI</sequence>
<dbReference type="AlphaFoldDB" id="A0A1W6WXX1"/>
<evidence type="ECO:0000313" key="1">
    <source>
        <dbReference type="EMBL" id="ARP61410.1"/>
    </source>
</evidence>
<name>A0A1W6WXX1_BACTU</name>
<gene>
    <name evidence="1" type="ORF">CAB88_30855</name>
</gene>
<keyword evidence="1" id="KW-0614">Plasmid</keyword>
<keyword evidence="2" id="KW-1185">Reference proteome</keyword>
<proteinExistence type="predicted"/>
<geneLocation type="plasmid" evidence="1 2">
    <name>poh1</name>
</geneLocation>